<keyword evidence="2" id="KW-1185">Reference proteome</keyword>
<evidence type="ECO:0008006" key="3">
    <source>
        <dbReference type="Google" id="ProtNLM"/>
    </source>
</evidence>
<proteinExistence type="predicted"/>
<protein>
    <recommendedName>
        <fullName evidence="3">Luciferase-like monooxygenase</fullName>
    </recommendedName>
</protein>
<dbReference type="EMBL" id="SLWM01000012">
    <property type="protein sequence ID" value="TCO18358.1"/>
    <property type="molecule type" value="Genomic_DNA"/>
</dbReference>
<name>A0ABY2BF45_9ACTN</name>
<evidence type="ECO:0000313" key="2">
    <source>
        <dbReference type="Proteomes" id="UP000295818"/>
    </source>
</evidence>
<accession>A0ABY2BF45</accession>
<reference evidence="1 2" key="1">
    <citation type="journal article" date="2015" name="Stand. Genomic Sci.">
        <title>Genomic Encyclopedia of Bacterial and Archaeal Type Strains, Phase III: the genomes of soil and plant-associated and newly described type strains.</title>
        <authorList>
            <person name="Whitman W.B."/>
            <person name="Woyke T."/>
            <person name="Klenk H.P."/>
            <person name="Zhou Y."/>
            <person name="Lilburn T.G."/>
            <person name="Beck B.J."/>
            <person name="De Vos P."/>
            <person name="Vandamme P."/>
            <person name="Eisen J.A."/>
            <person name="Garrity G."/>
            <person name="Hugenholtz P."/>
            <person name="Kyrpides N.C."/>
        </authorList>
    </citation>
    <scope>NUCLEOTIDE SEQUENCE [LARGE SCALE GENOMIC DNA]</scope>
    <source>
        <strain evidence="1 2">VKM Ac-2538</strain>
    </source>
</reference>
<comment type="caution">
    <text evidence="1">The sequence shown here is derived from an EMBL/GenBank/DDBJ whole genome shotgun (WGS) entry which is preliminary data.</text>
</comment>
<gene>
    <name evidence="1" type="ORF">EV644_112106</name>
</gene>
<organism evidence="1 2">
    <name type="scientific">Kribbella orskensis</name>
    <dbReference type="NCBI Taxonomy" id="2512216"/>
    <lineage>
        <taxon>Bacteria</taxon>
        <taxon>Bacillati</taxon>
        <taxon>Actinomycetota</taxon>
        <taxon>Actinomycetes</taxon>
        <taxon>Propionibacteriales</taxon>
        <taxon>Kribbellaceae</taxon>
        <taxon>Kribbella</taxon>
    </lineage>
</organism>
<dbReference type="Proteomes" id="UP000295818">
    <property type="component" value="Unassembled WGS sequence"/>
</dbReference>
<sequence>MTGRNYDDPEGFTNAHFHHAEELRSEFESAGLADIAVLGVEGPAAPTLDNRHPRRGSLLLPSAILLARLLETDPLMMSASLHFLAFGRVS</sequence>
<evidence type="ECO:0000313" key="1">
    <source>
        <dbReference type="EMBL" id="TCO18358.1"/>
    </source>
</evidence>